<dbReference type="GO" id="GO:0000785">
    <property type="term" value="C:chromatin"/>
    <property type="evidence" value="ECO:0007669"/>
    <property type="project" value="UniProtKB-ARBA"/>
</dbReference>
<feature type="site" description="Histone H3K4me3 binding" evidence="8">
    <location>
        <position position="246"/>
    </location>
</feature>
<evidence type="ECO:0000256" key="2">
    <source>
        <dbReference type="ARBA" id="ARBA00010210"/>
    </source>
</evidence>
<dbReference type="PANTHER" id="PTHR10333">
    <property type="entry name" value="INHIBITOR OF GROWTH PROTEIN"/>
    <property type="match status" value="1"/>
</dbReference>
<keyword evidence="14" id="KW-0808">Transferase</keyword>
<evidence type="ECO:0000256" key="3">
    <source>
        <dbReference type="ARBA" id="ARBA00022723"/>
    </source>
</evidence>
<evidence type="ECO:0000256" key="12">
    <source>
        <dbReference type="SAM" id="MobiDB-lite"/>
    </source>
</evidence>
<feature type="binding site" evidence="9">
    <location>
        <position position="224"/>
    </location>
    <ligand>
        <name>Zn(2+)</name>
        <dbReference type="ChEBI" id="CHEBI:29105"/>
        <label>1</label>
    </ligand>
</feature>
<evidence type="ECO:0000313" key="15">
    <source>
        <dbReference type="Proteomes" id="UP000037751"/>
    </source>
</evidence>
<feature type="binding site" evidence="9">
    <location>
        <position position="237"/>
    </location>
    <ligand>
        <name>Zn(2+)</name>
        <dbReference type="ChEBI" id="CHEBI:29105"/>
        <label>2</label>
    </ligand>
</feature>
<dbReference type="PANTHER" id="PTHR10333:SF42">
    <property type="entry name" value="INHIBITOR OF GROWTH PROTEIN 5"/>
    <property type="match status" value="1"/>
</dbReference>
<comment type="function">
    <text evidence="11">Component of an histone acetyltransferase complex.</text>
</comment>
<keyword evidence="7 11" id="KW-0539">Nucleus</keyword>
<keyword evidence="4 10" id="KW-0863">Zinc-finger</keyword>
<dbReference type="GeneID" id="28730374"/>
<evidence type="ECO:0000256" key="8">
    <source>
        <dbReference type="PIRSR" id="PIRSR628651-50"/>
    </source>
</evidence>
<dbReference type="Pfam" id="PF12998">
    <property type="entry name" value="ING"/>
    <property type="match status" value="1"/>
</dbReference>
<dbReference type="InterPro" id="IPR001965">
    <property type="entry name" value="Znf_PHD"/>
</dbReference>
<feature type="binding site" evidence="9">
    <location>
        <position position="264"/>
    </location>
    <ligand>
        <name>Zn(2+)</name>
        <dbReference type="ChEBI" id="CHEBI:29105"/>
        <label>2</label>
    </ligand>
</feature>
<dbReference type="Gene3D" id="6.10.140.1740">
    <property type="match status" value="1"/>
</dbReference>
<organism evidence="14 15">
    <name type="scientific">Malassezia pachydermatis</name>
    <dbReference type="NCBI Taxonomy" id="77020"/>
    <lineage>
        <taxon>Eukaryota</taxon>
        <taxon>Fungi</taxon>
        <taxon>Dikarya</taxon>
        <taxon>Basidiomycota</taxon>
        <taxon>Ustilaginomycotina</taxon>
        <taxon>Malasseziomycetes</taxon>
        <taxon>Malasseziales</taxon>
        <taxon>Malasseziaceae</taxon>
        <taxon>Malassezia</taxon>
    </lineage>
</organism>
<proteinExistence type="inferred from homology"/>
<dbReference type="GO" id="GO:0006355">
    <property type="term" value="P:regulation of DNA-templated transcription"/>
    <property type="evidence" value="ECO:0007669"/>
    <property type="project" value="TreeGrafter"/>
</dbReference>
<name>A0A0M8MV44_9BASI</name>
<feature type="binding site" evidence="9">
    <location>
        <position position="226"/>
    </location>
    <ligand>
        <name>Zn(2+)</name>
        <dbReference type="ChEBI" id="CHEBI:29105"/>
        <label>1</label>
    </ligand>
</feature>
<feature type="binding site" evidence="9">
    <location>
        <position position="251"/>
    </location>
    <ligand>
        <name>Zn(2+)</name>
        <dbReference type="ChEBI" id="CHEBI:29105"/>
        <label>1</label>
    </ligand>
</feature>
<dbReference type="PROSITE" id="PS50016">
    <property type="entry name" value="ZF_PHD_2"/>
    <property type="match status" value="1"/>
</dbReference>
<keyword evidence="3 9" id="KW-0479">Metal-binding</keyword>
<dbReference type="GO" id="GO:0008270">
    <property type="term" value="F:zinc ion binding"/>
    <property type="evidence" value="ECO:0007669"/>
    <property type="project" value="UniProtKB-KW"/>
</dbReference>
<dbReference type="InterPro" id="IPR028651">
    <property type="entry name" value="ING_fam"/>
</dbReference>
<dbReference type="InterPro" id="IPR013083">
    <property type="entry name" value="Znf_RING/FYVE/PHD"/>
</dbReference>
<dbReference type="SMART" id="SM00249">
    <property type="entry name" value="PHD"/>
    <property type="match status" value="1"/>
</dbReference>
<dbReference type="AlphaFoldDB" id="A0A0M8MV44"/>
<comment type="subcellular location">
    <subcellularLocation>
        <location evidence="1 11">Nucleus</location>
    </subcellularLocation>
</comment>
<dbReference type="EMBL" id="LGAV01000004">
    <property type="protein sequence ID" value="KOS14211.1"/>
    <property type="molecule type" value="Genomic_DNA"/>
</dbReference>
<accession>A0A0M8MV44</accession>
<dbReference type="VEuPathDB" id="FungiDB:Malapachy_4043"/>
<dbReference type="CDD" id="cd16858">
    <property type="entry name" value="ING_ING3_Yng2p"/>
    <property type="match status" value="1"/>
</dbReference>
<evidence type="ECO:0000256" key="5">
    <source>
        <dbReference type="ARBA" id="ARBA00022833"/>
    </source>
</evidence>
<comment type="caution">
    <text evidence="14">The sequence shown here is derived from an EMBL/GenBank/DDBJ whole genome shotgun (WGS) entry which is preliminary data.</text>
</comment>
<feature type="site" description="Histone H3K4me3 binding" evidence="8">
    <location>
        <position position="223"/>
    </location>
</feature>
<dbReference type="InterPro" id="IPR019786">
    <property type="entry name" value="Zinc_finger_PHD-type_CS"/>
</dbReference>
<evidence type="ECO:0000256" key="6">
    <source>
        <dbReference type="ARBA" id="ARBA00022853"/>
    </source>
</evidence>
<evidence type="ECO:0000313" key="14">
    <source>
        <dbReference type="EMBL" id="KOS14211.1"/>
    </source>
</evidence>
<dbReference type="GO" id="GO:0005634">
    <property type="term" value="C:nucleus"/>
    <property type="evidence" value="ECO:0007669"/>
    <property type="project" value="UniProtKB-SubCell"/>
</dbReference>
<dbReference type="GO" id="GO:0016740">
    <property type="term" value="F:transferase activity"/>
    <property type="evidence" value="ECO:0007669"/>
    <property type="project" value="UniProtKB-KW"/>
</dbReference>
<evidence type="ECO:0000256" key="11">
    <source>
        <dbReference type="RuleBase" id="RU361213"/>
    </source>
</evidence>
<evidence type="ECO:0000256" key="9">
    <source>
        <dbReference type="PIRSR" id="PIRSR628651-51"/>
    </source>
</evidence>
<feature type="site" description="Histone H3K4me3 binding" evidence="8">
    <location>
        <position position="234"/>
    </location>
</feature>
<sequence>MEDPAEIAVLTSEYISSLDNLPLEIVHILREIEIKDEKVQDILSRIATKESQMRELYSNSSSSASSSSTSDSSLAKADKLASRIASDYTRAEEWSTQKKELSHKLWRKVYAHHRRLLKDIELIDDDLVASVASSIPKAATLAERSQLPLLLVNAGVGDTDNDAGDPKTRKKRSIGGSVSDAKHHGHKSGSSARGTPNLDDPKYLEKDSYGAGDGEDERDENLYCFCQRGSFGEMIGCDSDDCKYEWFHIGCVGVSKPLPQTWVCSDCLAKKKRRRA</sequence>
<dbReference type="InterPro" id="IPR011011">
    <property type="entry name" value="Znf_FYVE_PHD"/>
</dbReference>
<comment type="subunit">
    <text evidence="11">Component of an histone acetyltransferase complex. Interacts with H3K4me3 and to a lesser extent with H3K4me2.</text>
</comment>
<feature type="compositionally biased region" description="Basic and acidic residues" evidence="12">
    <location>
        <begin position="199"/>
        <end position="208"/>
    </location>
</feature>
<reference evidence="14 15" key="1">
    <citation type="submission" date="2015-07" db="EMBL/GenBank/DDBJ databases">
        <title>Draft Genome Sequence of Malassezia furfur CBS1878 and Malassezia pachydermatis CBS1879.</title>
        <authorList>
            <person name="Triana S."/>
            <person name="Ohm R."/>
            <person name="Gonzalez A."/>
            <person name="DeCock H."/>
            <person name="Restrepo S."/>
            <person name="Celis A."/>
        </authorList>
    </citation>
    <scope>NUCLEOTIDE SEQUENCE [LARGE SCALE GENOMIC DNA]</scope>
    <source>
        <strain evidence="14 15">CBS 1879</strain>
    </source>
</reference>
<dbReference type="Gene3D" id="3.30.40.10">
    <property type="entry name" value="Zinc/RING finger domain, C3HC4 (zinc finger)"/>
    <property type="match status" value="1"/>
</dbReference>
<dbReference type="SUPFAM" id="SSF57903">
    <property type="entry name" value="FYVE/PHD zinc finger"/>
    <property type="match status" value="1"/>
</dbReference>
<dbReference type="PROSITE" id="PS01359">
    <property type="entry name" value="ZF_PHD_1"/>
    <property type="match status" value="1"/>
</dbReference>
<comment type="similarity">
    <text evidence="2 11">Belongs to the ING family.</text>
</comment>
<feature type="binding site" evidence="9">
    <location>
        <position position="242"/>
    </location>
    <ligand>
        <name>Zn(2+)</name>
        <dbReference type="ChEBI" id="CHEBI:29105"/>
        <label>2</label>
    </ligand>
</feature>
<feature type="site" description="Histone H3K4me3 binding" evidence="8">
    <location>
        <position position="238"/>
    </location>
</feature>
<evidence type="ECO:0000256" key="10">
    <source>
        <dbReference type="PROSITE-ProRule" id="PRU00146"/>
    </source>
</evidence>
<dbReference type="InterPro" id="IPR019787">
    <property type="entry name" value="Znf_PHD-finger"/>
</dbReference>
<evidence type="ECO:0000256" key="4">
    <source>
        <dbReference type="ARBA" id="ARBA00022771"/>
    </source>
</evidence>
<keyword evidence="15" id="KW-1185">Reference proteome</keyword>
<keyword evidence="6 11" id="KW-0156">Chromatin regulator</keyword>
<evidence type="ECO:0000256" key="1">
    <source>
        <dbReference type="ARBA" id="ARBA00004123"/>
    </source>
</evidence>
<feature type="region of interest" description="Disordered" evidence="12">
    <location>
        <begin position="156"/>
        <end position="216"/>
    </location>
</feature>
<dbReference type="RefSeq" id="XP_017991843.1">
    <property type="nucleotide sequence ID" value="XM_018138498.1"/>
</dbReference>
<feature type="binding site" evidence="9">
    <location>
        <position position="267"/>
    </location>
    <ligand>
        <name>Zn(2+)</name>
        <dbReference type="ChEBI" id="CHEBI:29105"/>
        <label>2</label>
    </ligand>
</feature>
<evidence type="ECO:0000259" key="13">
    <source>
        <dbReference type="PROSITE" id="PS50016"/>
    </source>
</evidence>
<dbReference type="Proteomes" id="UP000037751">
    <property type="component" value="Unassembled WGS sequence"/>
</dbReference>
<dbReference type="OrthoDB" id="5411773at2759"/>
<gene>
    <name evidence="14" type="ORF">Malapachy_4043</name>
</gene>
<dbReference type="GO" id="GO:0006325">
    <property type="term" value="P:chromatin organization"/>
    <property type="evidence" value="ECO:0007669"/>
    <property type="project" value="UniProtKB-KW"/>
</dbReference>
<dbReference type="STRING" id="77020.A0A0M8MV44"/>
<feature type="domain" description="PHD-type" evidence="13">
    <location>
        <begin position="221"/>
        <end position="270"/>
    </location>
</feature>
<comment type="domain">
    <text evidence="11">The PHD-type zinc finger mediates the binding to H3K4me3.</text>
</comment>
<dbReference type="SMART" id="SM01408">
    <property type="entry name" value="ING"/>
    <property type="match status" value="1"/>
</dbReference>
<feature type="binding site" evidence="9">
    <location>
        <position position="248"/>
    </location>
    <ligand>
        <name>Zn(2+)</name>
        <dbReference type="ChEBI" id="CHEBI:29105"/>
        <label>1</label>
    </ligand>
</feature>
<protein>
    <recommendedName>
        <fullName evidence="11">Chromatin modification-related protein</fullName>
    </recommendedName>
</protein>
<keyword evidence="5 9" id="KW-0862">Zinc</keyword>
<dbReference type="InterPro" id="IPR024610">
    <property type="entry name" value="ING_N_histone-binding"/>
</dbReference>
<evidence type="ECO:0000256" key="7">
    <source>
        <dbReference type="ARBA" id="ARBA00023242"/>
    </source>
</evidence>